<evidence type="ECO:0000259" key="9">
    <source>
        <dbReference type="PROSITE" id="PS50994"/>
    </source>
</evidence>
<feature type="compositionally biased region" description="Polar residues" evidence="7">
    <location>
        <begin position="319"/>
        <end position="333"/>
    </location>
</feature>
<dbReference type="Proteomes" id="UP000095282">
    <property type="component" value="Unplaced"/>
</dbReference>
<dbReference type="InterPro" id="IPR000477">
    <property type="entry name" value="RT_dom"/>
</dbReference>
<dbReference type="Pfam" id="PF00078">
    <property type="entry name" value="RVT_1"/>
    <property type="match status" value="1"/>
</dbReference>
<feature type="compositionally biased region" description="Polar residues" evidence="7">
    <location>
        <begin position="260"/>
        <end position="291"/>
    </location>
</feature>
<dbReference type="Pfam" id="PF17919">
    <property type="entry name" value="RT_RNaseH_2"/>
    <property type="match status" value="1"/>
</dbReference>
<feature type="compositionally biased region" description="Basic residues" evidence="7">
    <location>
        <begin position="748"/>
        <end position="762"/>
    </location>
</feature>
<dbReference type="GO" id="GO:0042575">
    <property type="term" value="C:DNA polymerase complex"/>
    <property type="evidence" value="ECO:0007669"/>
    <property type="project" value="UniProtKB-ARBA"/>
</dbReference>
<evidence type="ECO:0000256" key="1">
    <source>
        <dbReference type="ARBA" id="ARBA00012493"/>
    </source>
</evidence>
<dbReference type="FunFam" id="3.30.70.270:FF:000020">
    <property type="entry name" value="Transposon Tf2-6 polyprotein-like Protein"/>
    <property type="match status" value="1"/>
</dbReference>
<dbReference type="InterPro" id="IPR012337">
    <property type="entry name" value="RNaseH-like_sf"/>
</dbReference>
<feature type="compositionally biased region" description="Low complexity" evidence="7">
    <location>
        <begin position="394"/>
        <end position="407"/>
    </location>
</feature>
<feature type="region of interest" description="Disordered" evidence="7">
    <location>
        <begin position="727"/>
        <end position="783"/>
    </location>
</feature>
<dbReference type="WBParaSite" id="Csp11.Scaffold628.g7384.t2">
    <property type="protein sequence ID" value="Csp11.Scaffold628.g7384.t2"/>
    <property type="gene ID" value="Csp11.Scaffold628.g7384"/>
</dbReference>
<dbReference type="GO" id="GO:0004519">
    <property type="term" value="F:endonuclease activity"/>
    <property type="evidence" value="ECO:0007669"/>
    <property type="project" value="UniProtKB-KW"/>
</dbReference>
<dbReference type="EC" id="2.7.7.49" evidence="1"/>
<feature type="region of interest" description="Disordered" evidence="7">
    <location>
        <begin position="2011"/>
        <end position="2124"/>
    </location>
</feature>
<evidence type="ECO:0000256" key="5">
    <source>
        <dbReference type="ARBA" id="ARBA00022759"/>
    </source>
</evidence>
<dbReference type="CDD" id="cd00303">
    <property type="entry name" value="retropepsin_like"/>
    <property type="match status" value="1"/>
</dbReference>
<keyword evidence="4" id="KW-0540">Nuclease</keyword>
<feature type="compositionally biased region" description="Low complexity" evidence="7">
    <location>
        <begin position="130"/>
        <end position="143"/>
    </location>
</feature>
<dbReference type="InterPro" id="IPR041577">
    <property type="entry name" value="RT_RNaseH_2"/>
</dbReference>
<dbReference type="Pfam" id="PF17921">
    <property type="entry name" value="Integrase_H2C2"/>
    <property type="match status" value="1"/>
</dbReference>
<feature type="domain" description="Integrase catalytic" evidence="9">
    <location>
        <begin position="1723"/>
        <end position="1886"/>
    </location>
</feature>
<dbReference type="SUPFAM" id="SSF50630">
    <property type="entry name" value="Acid proteases"/>
    <property type="match status" value="1"/>
</dbReference>
<feature type="compositionally biased region" description="Acidic residues" evidence="7">
    <location>
        <begin position="2013"/>
        <end position="2022"/>
    </location>
</feature>
<evidence type="ECO:0000256" key="2">
    <source>
        <dbReference type="ARBA" id="ARBA00022679"/>
    </source>
</evidence>
<feature type="compositionally biased region" description="Basic and acidic residues" evidence="7">
    <location>
        <begin position="294"/>
        <end position="318"/>
    </location>
</feature>
<dbReference type="eggNOG" id="KOG0017">
    <property type="taxonomic scope" value="Eukaryota"/>
</dbReference>
<dbReference type="Pfam" id="PF00665">
    <property type="entry name" value="rve"/>
    <property type="match status" value="1"/>
</dbReference>
<feature type="region of interest" description="Disordered" evidence="7">
    <location>
        <begin position="516"/>
        <end position="558"/>
    </location>
</feature>
<evidence type="ECO:0000256" key="4">
    <source>
        <dbReference type="ARBA" id="ARBA00022722"/>
    </source>
</evidence>
<dbReference type="InterPro" id="IPR001584">
    <property type="entry name" value="Integrase_cat-core"/>
</dbReference>
<organism evidence="10 11">
    <name type="scientific">Caenorhabditis tropicalis</name>
    <dbReference type="NCBI Taxonomy" id="1561998"/>
    <lineage>
        <taxon>Eukaryota</taxon>
        <taxon>Metazoa</taxon>
        <taxon>Ecdysozoa</taxon>
        <taxon>Nematoda</taxon>
        <taxon>Chromadorea</taxon>
        <taxon>Rhabditida</taxon>
        <taxon>Rhabditina</taxon>
        <taxon>Rhabditomorpha</taxon>
        <taxon>Rhabditoidea</taxon>
        <taxon>Rhabditidae</taxon>
        <taxon>Peloderinae</taxon>
        <taxon>Caenorhabditis</taxon>
    </lineage>
</organism>
<feature type="compositionally biased region" description="Polar residues" evidence="7">
    <location>
        <begin position="144"/>
        <end position="156"/>
    </location>
</feature>
<dbReference type="InterPro" id="IPR005162">
    <property type="entry name" value="Retrotrans_gag_dom"/>
</dbReference>
<feature type="compositionally biased region" description="Basic and acidic residues" evidence="7">
    <location>
        <begin position="2095"/>
        <end position="2109"/>
    </location>
</feature>
<dbReference type="SUPFAM" id="SSF53098">
    <property type="entry name" value="Ribonuclease H-like"/>
    <property type="match status" value="1"/>
</dbReference>
<dbReference type="InterPro" id="IPR043128">
    <property type="entry name" value="Rev_trsase/Diguanyl_cyclase"/>
</dbReference>
<dbReference type="PROSITE" id="PS50994">
    <property type="entry name" value="INTEGRASE"/>
    <property type="match status" value="1"/>
</dbReference>
<dbReference type="PANTHER" id="PTHR37984">
    <property type="entry name" value="PROTEIN CBG26694"/>
    <property type="match status" value="1"/>
</dbReference>
<evidence type="ECO:0000256" key="3">
    <source>
        <dbReference type="ARBA" id="ARBA00022695"/>
    </source>
</evidence>
<evidence type="ECO:0000256" key="7">
    <source>
        <dbReference type="SAM" id="MobiDB-lite"/>
    </source>
</evidence>
<feature type="compositionally biased region" description="Basic and acidic residues" evidence="7">
    <location>
        <begin position="355"/>
        <end position="376"/>
    </location>
</feature>
<dbReference type="Gene3D" id="2.40.70.10">
    <property type="entry name" value="Acid Proteases"/>
    <property type="match status" value="1"/>
</dbReference>
<keyword evidence="2" id="KW-0808">Transferase</keyword>
<dbReference type="GO" id="GO:0015074">
    <property type="term" value="P:DNA integration"/>
    <property type="evidence" value="ECO:0007669"/>
    <property type="project" value="InterPro"/>
</dbReference>
<feature type="domain" description="Reverse transcriptase" evidence="8">
    <location>
        <begin position="1169"/>
        <end position="1347"/>
    </location>
</feature>
<dbReference type="Gene3D" id="1.10.340.70">
    <property type="match status" value="1"/>
</dbReference>
<feature type="compositionally biased region" description="Basic and acidic residues" evidence="7">
    <location>
        <begin position="172"/>
        <end position="242"/>
    </location>
</feature>
<dbReference type="CDD" id="cd09274">
    <property type="entry name" value="RNase_HI_RT_Ty3"/>
    <property type="match status" value="1"/>
</dbReference>
<name>A0A1I7TMG4_9PELO</name>
<feature type="compositionally biased region" description="Low complexity" evidence="7">
    <location>
        <begin position="100"/>
        <end position="118"/>
    </location>
</feature>
<dbReference type="InterPro" id="IPR043502">
    <property type="entry name" value="DNA/RNA_pol_sf"/>
</dbReference>
<keyword evidence="10" id="KW-1185">Reference proteome</keyword>
<feature type="region of interest" description="Disordered" evidence="7">
    <location>
        <begin position="1925"/>
        <end position="1944"/>
    </location>
</feature>
<dbReference type="STRING" id="1561998.A0A1I7TMG4"/>
<keyword evidence="5" id="KW-0378">Hydrolase</keyword>
<dbReference type="Gene3D" id="3.30.70.270">
    <property type="match status" value="2"/>
</dbReference>
<feature type="compositionally biased region" description="Low complexity" evidence="7">
    <location>
        <begin position="1925"/>
        <end position="1935"/>
    </location>
</feature>
<feature type="compositionally biased region" description="Polar residues" evidence="7">
    <location>
        <begin position="516"/>
        <end position="537"/>
    </location>
</feature>
<feature type="region of interest" description="Disordered" evidence="7">
    <location>
        <begin position="83"/>
        <end position="429"/>
    </location>
</feature>
<dbReference type="CDD" id="cd01647">
    <property type="entry name" value="RT_LTR"/>
    <property type="match status" value="1"/>
</dbReference>
<evidence type="ECO:0000313" key="10">
    <source>
        <dbReference type="Proteomes" id="UP000095282"/>
    </source>
</evidence>
<dbReference type="InterPro" id="IPR036397">
    <property type="entry name" value="RNaseH_sf"/>
</dbReference>
<dbReference type="GO" id="GO:0003964">
    <property type="term" value="F:RNA-directed DNA polymerase activity"/>
    <property type="evidence" value="ECO:0007669"/>
    <property type="project" value="UniProtKB-EC"/>
</dbReference>
<dbReference type="PANTHER" id="PTHR37984:SF5">
    <property type="entry name" value="PROTEIN NYNRIN-LIKE"/>
    <property type="match status" value="1"/>
</dbReference>
<protein>
    <recommendedName>
        <fullName evidence="1">RNA-directed DNA polymerase</fullName>
        <ecNumber evidence="1">2.7.7.49</ecNumber>
    </recommendedName>
</protein>
<evidence type="ECO:0000259" key="8">
    <source>
        <dbReference type="PROSITE" id="PS50878"/>
    </source>
</evidence>
<dbReference type="GO" id="GO:0003676">
    <property type="term" value="F:nucleic acid binding"/>
    <property type="evidence" value="ECO:0007669"/>
    <property type="project" value="InterPro"/>
</dbReference>
<keyword evidence="5" id="KW-0255">Endonuclease</keyword>
<dbReference type="InterPro" id="IPR041588">
    <property type="entry name" value="Integrase_H2C2"/>
</dbReference>
<keyword evidence="6" id="KW-0511">Multifunctional enzyme</keyword>
<keyword evidence="3" id="KW-0548">Nucleotidyltransferase</keyword>
<proteinExistence type="predicted"/>
<dbReference type="Gene3D" id="3.30.420.10">
    <property type="entry name" value="Ribonuclease H-like superfamily/Ribonuclease H"/>
    <property type="match status" value="1"/>
</dbReference>
<evidence type="ECO:0000313" key="11">
    <source>
        <dbReference type="WBParaSite" id="Csp11.Scaffold628.g7384.t2"/>
    </source>
</evidence>
<accession>A0A1I7TMG4</accession>
<dbReference type="SUPFAM" id="SSF56672">
    <property type="entry name" value="DNA/RNA polymerases"/>
    <property type="match status" value="1"/>
</dbReference>
<feature type="compositionally biased region" description="Polar residues" evidence="7">
    <location>
        <begin position="737"/>
        <end position="747"/>
    </location>
</feature>
<feature type="compositionally biased region" description="Basic and acidic residues" evidence="7">
    <location>
        <begin position="763"/>
        <end position="774"/>
    </location>
</feature>
<reference evidence="11" key="1">
    <citation type="submission" date="2016-11" db="UniProtKB">
        <authorList>
            <consortium name="WormBaseParasite"/>
        </authorList>
    </citation>
    <scope>IDENTIFICATION</scope>
</reference>
<dbReference type="Gene3D" id="3.10.10.10">
    <property type="entry name" value="HIV Type 1 Reverse Transcriptase, subunit A, domain 1"/>
    <property type="match status" value="1"/>
</dbReference>
<evidence type="ECO:0000256" key="6">
    <source>
        <dbReference type="ARBA" id="ARBA00023268"/>
    </source>
</evidence>
<dbReference type="Pfam" id="PF03732">
    <property type="entry name" value="Retrotrans_gag"/>
    <property type="match status" value="1"/>
</dbReference>
<dbReference type="InterPro" id="IPR021109">
    <property type="entry name" value="Peptidase_aspartic_dom_sf"/>
</dbReference>
<dbReference type="InterPro" id="IPR050951">
    <property type="entry name" value="Retrovirus_Pol_polyprotein"/>
</dbReference>
<sequence length="2294" mass="257613">MHRPLDSSSSPNMSRDSQRLRSFMVAQARQAAAQLESRMEEIEAHVQADTGAVNLATFAAKQAHKEAAESDQLMAQLMQAASTAASSDGVSLPVRTGAIRGTRGSWSSSTSDSGRPRTNLSSAARHPRRSFSSQTVTTSATSTIEGTPSVLHTQGMATLHRNPENNAGSSEEESHQLDTAESIRNDIGEPESIRNESSKPESIRSKSSKPESIRNESSKPESIRSKSSKPESIRSKSSKPESLRSSSSKPESIRNDTDQPESIRNNSEPESIRSISSTMESIHVNSKQESILNIDKEMESIHDSSKPESIRSNTDKQESILNKTSRSGGTDITESIHDDGSTITAPAQFKPTAGDTREYLDNVRKTTQESILKETGHPSNASAVPAAEAQQSNTTLTEVQQEQEQSTVHTPRQQHDDDDEMDIPTHATTQPRISEFWWDDGNLEVSTADMSFEQTMQEDCDQHQATTGNAITNEASIKHTAEARWRGSITHTKSLKTIEEEEAVADEVTDSISLRIQEGSQSSSTADDSEGHQTPTKPQDRQKRNILKPPPVHRYRGAPGEDLLDFIREFEDRVSLINLNPRSKRDTLLVYLLDEARDAAEEVIHADPDASYDDVVAKLISRFNNVAYRHKIKEQLRSCKQLETDSVGTFYDKVNHLARRAYKHEDRSTREAVTLNTFLMGLKKKIAFHVYMKQPRSTHEALGYAQQAESAIETRDHTEQQRLVTNGSVKISGGQPVKQQAQEQPTKQRFRGSCHICRRRGHRSDECRSNDQERPSNGQGRAANYSAEEVRTLHSLIQQQDRRIADLTRCINILSATNKPNVFMLHRQWRNDTPAVQQAAANGFLTAQVAVKANGLVVYALMDTGANITVASQNLCSSLGISSLTKDSPYGAIGLGNNHVKLLGSAMVKFNIGSTTKVHKVHFTEEQCTPTAPGSYEIIIGNDLLAKLPKFSFDYDNSKFIIGHDVLHMGHKPWKVKTPNQFSIVVSHDTRIAPGSEQLVQCQINDKPTLVHTLLVEAPEDTAWNILPTVTKSNDIKILISNTSDEELILEKSTRTATGTIVTGSIGCLRCTDVDTTSPQLQTIILADDPEFKIDLTKCEGITEEEKSKLHALVNEFHDVFSKNAYDLGSSKTDPIHIYTSTEVPIKGRPYRVPVKFQAELEDHINGLLKSGRITESNTPWTSPIVLVKKKNGSLRVCLDFRKLNEITIPDNYPLPRIDTIVEKVGHSKFFTSLDMANGYLQLRLDAESSYKCGFVTEKRVYAYTHLPFGLKSAASYFQRALKTVLAGLDEEVLLYIDDVLIYSKTFEEHLATLRKVLERFRIYSLKASPKKCEFVRRSIVFLGHEINADNYTPNQANIEAIKKLPTPTNISELRRFVGMCGFFRKFVKGFSEITEPLTKLTRKEVPFVWTKQQQEAVDKLKKILTSKPVLAFPDYTKEFHVFTDASAVAQGAVLTQTNEKDPKMFQALAYASRTLTERETRRAAVENELGGIIFALRHFKPYLYQSEVKLHTDHRPLAFLLAKHKIHDTLARWLVELQGYRIEIMHIDGKKNTVADCLSRDIDKTTKAEELEDIINFPVCMPAGYEALVFNAHGKDKGVNLQEEQDNDPEIAIIKNFLTKPSTPIDGLSELWSPILEFVRMSPKGILVVELKGERKTIVPEKLRRLIFESFHSNVLSGGHLCARKSLQKAQRRYFWPNMKANFHSWARECIPCQRKRSQHPSRREPQSIVLTSAIFEKVGVDLTGPFIQSTRGNKYVINAICWFSKYVIAVPLPDAKTESIVKALLEEVVFKHGTPSQIVSDNATSFTSAAFKSFCQQLNVGHHLAIPHHSRGNGATERTFRTFKYVNDTHTDWDTILPGVVFAYNTAVHSTTRETPFFLMFGRDPIFVVDQIVNPPEPTQFTADEWKTRLTETLQTAWKAAASQSETEQQARQKIANDGAKGSTVQVGDRVMVKNYSSQVNLSKKLISPWTGDYRVLEINDSEATLQDLINPNKKLRRMHLDQMKKFYTPEEVDTEEADNEQLVPVAESSTEEEDVIPDPHPAPVVKRGRGRPRKQVQEQQPVTSKPPAKKTVKKPVMDKKTISQENSNQPSLEKEKRPQMPKEKSSKERHHSSRTVGLPSISLARSAVKEEVAEDVKDIKPFYQPPWGIQPTLVDIKPFTWGHPPHHHLYALDNYQSSSSGVRHHNPGLFTRLNLLQRQTELKADTFELDCKYTLMDLCQEATQRYKEGEIEVNYQSITRIVKKHIDDPNAAGAADQVRFIRSIEPRLIDDALSLIQKTLQQDAESIIVIP</sequence>
<dbReference type="PROSITE" id="PS50878">
    <property type="entry name" value="RT_POL"/>
    <property type="match status" value="1"/>
</dbReference>